<dbReference type="PANTHER" id="PTHR12110">
    <property type="entry name" value="HYDROXYPYRUVATE ISOMERASE"/>
    <property type="match status" value="1"/>
</dbReference>
<dbReference type="PANTHER" id="PTHR12110:SF21">
    <property type="entry name" value="XYLOSE ISOMERASE-LIKE TIM BARREL DOMAIN-CONTAINING PROTEIN"/>
    <property type="match status" value="1"/>
</dbReference>
<keyword evidence="3" id="KW-1185">Reference proteome</keyword>
<evidence type="ECO:0000259" key="1">
    <source>
        <dbReference type="Pfam" id="PF01261"/>
    </source>
</evidence>
<name>H8I5K4_METCZ</name>
<keyword evidence="2" id="KW-0413">Isomerase</keyword>
<dbReference type="GO" id="GO:0016853">
    <property type="term" value="F:isomerase activity"/>
    <property type="evidence" value="ECO:0007669"/>
    <property type="project" value="UniProtKB-KW"/>
</dbReference>
<dbReference type="Gene3D" id="3.20.20.150">
    <property type="entry name" value="Divalent-metal-dependent TIM barrel enzymes"/>
    <property type="match status" value="1"/>
</dbReference>
<dbReference type="GeneID" id="11970447"/>
<reference evidence="2 3" key="1">
    <citation type="journal article" date="2012" name="J. Bacteriol.">
        <title>Complete genome sequence of a thermophilic methanogen, Methanocella conradii HZ254, isolated from Chinese rice field soil.</title>
        <authorList>
            <person name="Lu Z."/>
            <person name="Lu Y."/>
        </authorList>
    </citation>
    <scope>NUCLEOTIDE SEQUENCE [LARGE SCALE GENOMIC DNA]</scope>
    <source>
        <strain evidence="3">DSM 24694 / JCM 17849 / CGMCC 1.5162 / HZ254</strain>
    </source>
</reference>
<dbReference type="InterPro" id="IPR036237">
    <property type="entry name" value="Xyl_isomerase-like_sf"/>
</dbReference>
<proteinExistence type="predicted"/>
<dbReference type="SUPFAM" id="SSF51658">
    <property type="entry name" value="Xylose isomerase-like"/>
    <property type="match status" value="1"/>
</dbReference>
<evidence type="ECO:0000313" key="2">
    <source>
        <dbReference type="EMBL" id="AFC99323.1"/>
    </source>
</evidence>
<dbReference type="RefSeq" id="WP_014405162.1">
    <property type="nucleotide sequence ID" value="NC_017034.1"/>
</dbReference>
<dbReference type="HOGENOM" id="CLU_050006_7_4_2"/>
<dbReference type="OrthoDB" id="59344at2157"/>
<sequence length="262" mass="29225">MYYGTLADPRGEGDIHQELRYARDAGFDFVEISVEGPRYTLSRLKPRIGEIKSAGKELGLFFTCHTPWGWNVGNPYKGIRDATINEVMGVIGFAEEIEARLVTVHMHTRFGLYDKKDMIGYMAEGLGSLCDRAEKSGMAITVENVDQGVDDLRRLFELEPRAKFHLDVGHANVSCKGGASILEFIEAFKDRLYHVHVHDNKGGHGVDGDLHLALGMGNIDWHKVVKALKGAGYDKTITLEVFTKNRQYLEASLDILKSLVGE</sequence>
<dbReference type="Pfam" id="PF01261">
    <property type="entry name" value="AP_endonuc_2"/>
    <property type="match status" value="1"/>
</dbReference>
<gene>
    <name evidence="2" type="ordered locus">Mtc_0558</name>
</gene>
<dbReference type="InterPro" id="IPR013022">
    <property type="entry name" value="Xyl_isomerase-like_TIM-brl"/>
</dbReference>
<dbReference type="STRING" id="1041930.Mtc_0558"/>
<dbReference type="eggNOG" id="arCOG01895">
    <property type="taxonomic scope" value="Archaea"/>
</dbReference>
<dbReference type="KEGG" id="mez:Mtc_0558"/>
<accession>H8I5K4</accession>
<dbReference type="Proteomes" id="UP000005233">
    <property type="component" value="Chromosome"/>
</dbReference>
<evidence type="ECO:0000313" key="3">
    <source>
        <dbReference type="Proteomes" id="UP000005233"/>
    </source>
</evidence>
<dbReference type="AlphaFoldDB" id="H8I5K4"/>
<dbReference type="InterPro" id="IPR050312">
    <property type="entry name" value="IolE/XylAMocC-like"/>
</dbReference>
<organism evidence="2 3">
    <name type="scientific">Methanocella conradii (strain DSM 24694 / JCM 17849 / CGMCC 1.5162 / HZ254)</name>
    <dbReference type="NCBI Taxonomy" id="1041930"/>
    <lineage>
        <taxon>Archaea</taxon>
        <taxon>Methanobacteriati</taxon>
        <taxon>Methanobacteriota</taxon>
        <taxon>Stenosarchaea group</taxon>
        <taxon>Methanomicrobia</taxon>
        <taxon>Methanocellales</taxon>
        <taxon>Methanocellaceae</taxon>
        <taxon>Methanocella</taxon>
    </lineage>
</organism>
<feature type="domain" description="Xylose isomerase-like TIM barrel" evidence="1">
    <location>
        <begin position="19"/>
        <end position="258"/>
    </location>
</feature>
<protein>
    <submittedName>
        <fullName evidence="2">Sugar phosphate isomerase/epimerase</fullName>
    </submittedName>
</protein>
<dbReference type="EMBL" id="CP003243">
    <property type="protein sequence ID" value="AFC99323.1"/>
    <property type="molecule type" value="Genomic_DNA"/>
</dbReference>